<sequence length="248" mass="26105">MRTAATLAATVAAIFLLLPLFVLGVSWMLQATVSTAVLTIVLRTAVAAAVATAIDMMFGIAVGYRLSRDPGFRRRPLRVLLQIPGHVPQAAVGLALVMACGGMLGSGSSWAGYALVIVAMVFVSLPVAVEESRRGFDAVDLHLERVSRTLGAGAGKTFRQVTLPLAADGLLGAAAVVFARAFGEFAALAFVVPFPLTVGTGIYQWFSQGMTEKAVELAAIGAMFSLLSWVLVAGIRLWVGRRLGRFRG</sequence>
<dbReference type="InterPro" id="IPR035906">
    <property type="entry name" value="MetI-like_sf"/>
</dbReference>
<gene>
    <name evidence="9" type="ORF">CVV65_10825</name>
</gene>
<keyword evidence="3" id="KW-1003">Cell membrane</keyword>
<name>A0A2K8N7T2_9BACL</name>
<reference evidence="10" key="1">
    <citation type="submission" date="2017-11" db="EMBL/GenBank/DDBJ databases">
        <title>Complete Genome Sequence of Kyrpidia sp. Strain EA-1, a thermophilic, hydrogen-oxidizing Bacterium, isolated from the Azores.</title>
        <authorList>
            <person name="Reiner J.E."/>
            <person name="Lapp C.J."/>
            <person name="Bunk B."/>
            <person name="Gescher J."/>
        </authorList>
    </citation>
    <scope>NUCLEOTIDE SEQUENCE [LARGE SCALE GENOMIC DNA]</scope>
    <source>
        <strain evidence="10">EA-1</strain>
    </source>
</reference>
<comment type="similarity">
    <text evidence="7">Belongs to the binding-protein-dependent transport system permease family.</text>
</comment>
<evidence type="ECO:0000256" key="1">
    <source>
        <dbReference type="ARBA" id="ARBA00004651"/>
    </source>
</evidence>
<keyword evidence="10" id="KW-1185">Reference proteome</keyword>
<feature type="transmembrane region" description="Helical" evidence="7">
    <location>
        <begin position="45"/>
        <end position="66"/>
    </location>
</feature>
<evidence type="ECO:0000256" key="5">
    <source>
        <dbReference type="ARBA" id="ARBA00022989"/>
    </source>
</evidence>
<proteinExistence type="inferred from homology"/>
<keyword evidence="5 7" id="KW-1133">Transmembrane helix</keyword>
<dbReference type="InterPro" id="IPR000515">
    <property type="entry name" value="MetI-like"/>
</dbReference>
<dbReference type="Gene3D" id="1.10.3720.10">
    <property type="entry name" value="MetI-like"/>
    <property type="match status" value="1"/>
</dbReference>
<evidence type="ECO:0000259" key="8">
    <source>
        <dbReference type="PROSITE" id="PS50928"/>
    </source>
</evidence>
<evidence type="ECO:0000256" key="6">
    <source>
        <dbReference type="ARBA" id="ARBA00023136"/>
    </source>
</evidence>
<dbReference type="SUPFAM" id="SSF161098">
    <property type="entry name" value="MetI-like"/>
    <property type="match status" value="1"/>
</dbReference>
<organism evidence="9 10">
    <name type="scientific">Kyrpidia spormannii</name>
    <dbReference type="NCBI Taxonomy" id="2055160"/>
    <lineage>
        <taxon>Bacteria</taxon>
        <taxon>Bacillati</taxon>
        <taxon>Bacillota</taxon>
        <taxon>Bacilli</taxon>
        <taxon>Bacillales</taxon>
        <taxon>Alicyclobacillaceae</taxon>
        <taxon>Kyrpidia</taxon>
    </lineage>
</organism>
<dbReference type="PANTHER" id="PTHR30183">
    <property type="entry name" value="MOLYBDENUM TRANSPORT SYSTEM PERMEASE PROTEIN MODB"/>
    <property type="match status" value="1"/>
</dbReference>
<feature type="transmembrane region" description="Helical" evidence="7">
    <location>
        <begin position="110"/>
        <end position="129"/>
    </location>
</feature>
<dbReference type="AlphaFoldDB" id="A0A2K8N7T2"/>
<dbReference type="OrthoDB" id="9795403at2"/>
<feature type="transmembrane region" description="Helical" evidence="7">
    <location>
        <begin position="185"/>
        <end position="206"/>
    </location>
</feature>
<dbReference type="GO" id="GO:0055085">
    <property type="term" value="P:transmembrane transport"/>
    <property type="evidence" value="ECO:0007669"/>
    <property type="project" value="InterPro"/>
</dbReference>
<keyword evidence="4 7" id="KW-0812">Transmembrane</keyword>
<dbReference type="CDD" id="cd06261">
    <property type="entry name" value="TM_PBP2"/>
    <property type="match status" value="1"/>
</dbReference>
<dbReference type="EMBL" id="CP024955">
    <property type="protein sequence ID" value="ATY85353.1"/>
    <property type="molecule type" value="Genomic_DNA"/>
</dbReference>
<evidence type="ECO:0000256" key="4">
    <source>
        <dbReference type="ARBA" id="ARBA00022692"/>
    </source>
</evidence>
<dbReference type="PANTHER" id="PTHR30183:SF3">
    <property type="entry name" value="MOLYBDENUM TRANSPORT SYSTEM PERMEASE PROTEIN MODB"/>
    <property type="match status" value="1"/>
</dbReference>
<evidence type="ECO:0000256" key="7">
    <source>
        <dbReference type="RuleBase" id="RU363032"/>
    </source>
</evidence>
<protein>
    <recommendedName>
        <fullName evidence="8">ABC transmembrane type-1 domain-containing protein</fullName>
    </recommendedName>
</protein>
<dbReference type="GO" id="GO:0005886">
    <property type="term" value="C:plasma membrane"/>
    <property type="evidence" value="ECO:0007669"/>
    <property type="project" value="UniProtKB-SubCell"/>
</dbReference>
<comment type="subcellular location">
    <subcellularLocation>
        <location evidence="1 7">Cell membrane</location>
        <topology evidence="1 7">Multi-pass membrane protein</topology>
    </subcellularLocation>
</comment>
<evidence type="ECO:0000313" key="10">
    <source>
        <dbReference type="Proteomes" id="UP000231932"/>
    </source>
</evidence>
<dbReference type="KEGG" id="kyr:CVV65_10825"/>
<accession>A0A2K8N7T2</accession>
<feature type="transmembrane region" description="Helical" evidence="7">
    <location>
        <begin position="218"/>
        <end position="239"/>
    </location>
</feature>
<dbReference type="PROSITE" id="PS50928">
    <property type="entry name" value="ABC_TM1"/>
    <property type="match status" value="1"/>
</dbReference>
<keyword evidence="6 7" id="KW-0472">Membrane</keyword>
<feature type="domain" description="ABC transmembrane type-1" evidence="8">
    <location>
        <begin position="41"/>
        <end position="236"/>
    </location>
</feature>
<evidence type="ECO:0000313" key="9">
    <source>
        <dbReference type="EMBL" id="ATY85353.1"/>
    </source>
</evidence>
<evidence type="ECO:0000256" key="2">
    <source>
        <dbReference type="ARBA" id="ARBA00022448"/>
    </source>
</evidence>
<dbReference type="RefSeq" id="WP_100668134.1">
    <property type="nucleotide sequence ID" value="NZ_CP024955.1"/>
</dbReference>
<dbReference type="Proteomes" id="UP000231932">
    <property type="component" value="Chromosome"/>
</dbReference>
<feature type="transmembrane region" description="Helical" evidence="7">
    <location>
        <begin position="87"/>
        <end position="104"/>
    </location>
</feature>
<dbReference type="Pfam" id="PF00528">
    <property type="entry name" value="BPD_transp_1"/>
    <property type="match status" value="1"/>
</dbReference>
<evidence type="ECO:0000256" key="3">
    <source>
        <dbReference type="ARBA" id="ARBA00022475"/>
    </source>
</evidence>
<keyword evidence="2 7" id="KW-0813">Transport</keyword>